<comment type="caution">
    <text evidence="2">The sequence shown here is derived from an EMBL/GenBank/DDBJ whole genome shotgun (WGS) entry which is preliminary data.</text>
</comment>
<dbReference type="Gene3D" id="1.20.120.1630">
    <property type="match status" value="1"/>
</dbReference>
<dbReference type="EMBL" id="CAUJNA010003533">
    <property type="protein sequence ID" value="CAJ1404280.1"/>
    <property type="molecule type" value="Genomic_DNA"/>
</dbReference>
<name>A0AA36JF86_9DINO</name>
<feature type="transmembrane region" description="Helical" evidence="1">
    <location>
        <begin position="71"/>
        <end position="88"/>
    </location>
</feature>
<evidence type="ECO:0008006" key="4">
    <source>
        <dbReference type="Google" id="ProtNLM"/>
    </source>
</evidence>
<dbReference type="Pfam" id="PF06966">
    <property type="entry name" value="DUF1295"/>
    <property type="match status" value="1"/>
</dbReference>
<dbReference type="PANTHER" id="PTHR32251">
    <property type="entry name" value="3-OXO-5-ALPHA-STEROID 4-DEHYDROGENASE"/>
    <property type="match status" value="1"/>
</dbReference>
<evidence type="ECO:0000256" key="1">
    <source>
        <dbReference type="SAM" id="Phobius"/>
    </source>
</evidence>
<feature type="transmembrane region" description="Helical" evidence="1">
    <location>
        <begin position="129"/>
        <end position="151"/>
    </location>
</feature>
<dbReference type="GO" id="GO:0016020">
    <property type="term" value="C:membrane"/>
    <property type="evidence" value="ECO:0007669"/>
    <property type="project" value="TreeGrafter"/>
</dbReference>
<reference evidence="2" key="1">
    <citation type="submission" date="2023-08" db="EMBL/GenBank/DDBJ databases">
        <authorList>
            <person name="Chen Y."/>
            <person name="Shah S."/>
            <person name="Dougan E. K."/>
            <person name="Thang M."/>
            <person name="Chan C."/>
        </authorList>
    </citation>
    <scope>NUCLEOTIDE SEQUENCE</scope>
</reference>
<dbReference type="AlphaFoldDB" id="A0AA36JF86"/>
<keyword evidence="1" id="KW-0472">Membrane</keyword>
<organism evidence="2 3">
    <name type="scientific">Effrenium voratum</name>
    <dbReference type="NCBI Taxonomy" id="2562239"/>
    <lineage>
        <taxon>Eukaryota</taxon>
        <taxon>Sar</taxon>
        <taxon>Alveolata</taxon>
        <taxon>Dinophyceae</taxon>
        <taxon>Suessiales</taxon>
        <taxon>Symbiodiniaceae</taxon>
        <taxon>Effrenium</taxon>
    </lineage>
</organism>
<feature type="transmembrane region" description="Helical" evidence="1">
    <location>
        <begin position="100"/>
        <end position="123"/>
    </location>
</feature>
<keyword evidence="3" id="KW-1185">Reference proteome</keyword>
<dbReference type="PROSITE" id="PS51257">
    <property type="entry name" value="PROKAR_LIPOPROTEIN"/>
    <property type="match status" value="1"/>
</dbReference>
<sequence>MAKLPGENFHVRGGGPRKLANALALATLQSCISLVLAWECFGGSAMILRFLLGERYFSQAYELSGWKAGTLFYANCLYTARVTLWVLFVSHTDTVQAKDLVYVLPYICLFQLSQPFIACMPFALDPLPLWMWVCGVLLATLGHALVMLADFQLARFKTRKQEALASGSGSPLVLDKGLWALCRHPNYFFHVVGIFGIGLCTGWVPFAMAWLLFEVHFVYTKSGPGHEAYMAGKYGEEWAAYERTTSFFIPLRVLEGGVSRLWSWFPSFP</sequence>
<feature type="transmembrane region" description="Helical" evidence="1">
    <location>
        <begin position="187"/>
        <end position="213"/>
    </location>
</feature>
<keyword evidence="1" id="KW-1133">Transmembrane helix</keyword>
<keyword evidence="1" id="KW-0812">Transmembrane</keyword>
<dbReference type="PANTHER" id="PTHR32251:SF17">
    <property type="entry name" value="STEROID 5-ALPHA REDUCTASE C-TERMINAL DOMAIN-CONTAINING PROTEIN"/>
    <property type="match status" value="1"/>
</dbReference>
<dbReference type="InterPro" id="IPR010721">
    <property type="entry name" value="UstE-like"/>
</dbReference>
<evidence type="ECO:0000313" key="2">
    <source>
        <dbReference type="EMBL" id="CAJ1404280.1"/>
    </source>
</evidence>
<proteinExistence type="predicted"/>
<evidence type="ECO:0000313" key="3">
    <source>
        <dbReference type="Proteomes" id="UP001178507"/>
    </source>
</evidence>
<protein>
    <recommendedName>
        <fullName evidence="4">Steroid 5-alpha reductase C-terminal domain-containing protein</fullName>
    </recommendedName>
</protein>
<dbReference type="Proteomes" id="UP001178507">
    <property type="component" value="Unassembled WGS sequence"/>
</dbReference>
<feature type="transmembrane region" description="Helical" evidence="1">
    <location>
        <begin position="21"/>
        <end position="51"/>
    </location>
</feature>
<accession>A0AA36JF86</accession>
<gene>
    <name evidence="2" type="ORF">EVOR1521_LOCUS26756</name>
</gene>